<dbReference type="SUPFAM" id="SSF53300">
    <property type="entry name" value="vWA-like"/>
    <property type="match status" value="1"/>
</dbReference>
<dbReference type="AlphaFoldDB" id="A0AA36FDY7"/>
<keyword evidence="4" id="KW-1185">Reference proteome</keyword>
<dbReference type="PANTHER" id="PTHR10338">
    <property type="entry name" value="INTER-ALPHA-TRYPSIN INHIBITOR HEAVY CHAIN FAMILY MEMBER"/>
    <property type="match status" value="1"/>
</dbReference>
<protein>
    <recommendedName>
        <fullName evidence="2">VWFA domain-containing protein</fullName>
    </recommendedName>
</protein>
<accession>A0AA36FDY7</accession>
<dbReference type="PROSITE" id="PS50234">
    <property type="entry name" value="VWFA"/>
    <property type="match status" value="1"/>
</dbReference>
<proteinExistence type="predicted"/>
<dbReference type="EMBL" id="OX597828">
    <property type="protein sequence ID" value="CAI9733669.1"/>
    <property type="molecule type" value="Genomic_DNA"/>
</dbReference>
<feature type="region of interest" description="Disordered" evidence="1">
    <location>
        <begin position="1"/>
        <end position="26"/>
    </location>
</feature>
<evidence type="ECO:0000313" key="3">
    <source>
        <dbReference type="EMBL" id="CAI9733669.1"/>
    </source>
</evidence>
<evidence type="ECO:0000259" key="2">
    <source>
        <dbReference type="PROSITE" id="PS50234"/>
    </source>
</evidence>
<dbReference type="Gene3D" id="3.40.50.410">
    <property type="entry name" value="von Willebrand factor, type A domain"/>
    <property type="match status" value="1"/>
</dbReference>
<dbReference type="Pfam" id="PF13768">
    <property type="entry name" value="VWA_3"/>
    <property type="match status" value="1"/>
</dbReference>
<dbReference type="InterPro" id="IPR002035">
    <property type="entry name" value="VWF_A"/>
</dbReference>
<dbReference type="InterPro" id="IPR036465">
    <property type="entry name" value="vWFA_dom_sf"/>
</dbReference>
<sequence>MDAGRENKSTGMAGSEFKSPRRPRGSTKFSATIKLGALKQVLFKVRYQELLKRKLGFYEHILYINPCRPINDMSIEVYITESNKINILQVPPLRSVNPSVPVQDSANNSDVEIVRPSKKLAKITYRPPRKNEVVDGIFVVKYSVAQKEKYTGEILSSNGYFVHYFIPEKLKPMKKDILFLLDTSSSMIGRKTDQLRSAMKLILNDLTGGERFNVLDFSHKLVFWRPKMTLWSEKNKNDCLKWINQRPIGGI</sequence>
<feature type="domain" description="VWFA" evidence="2">
    <location>
        <begin position="176"/>
        <end position="251"/>
    </location>
</feature>
<evidence type="ECO:0000313" key="4">
    <source>
        <dbReference type="Proteomes" id="UP001162480"/>
    </source>
</evidence>
<reference evidence="3" key="1">
    <citation type="submission" date="2023-08" db="EMBL/GenBank/DDBJ databases">
        <authorList>
            <person name="Alioto T."/>
            <person name="Alioto T."/>
            <person name="Gomez Garrido J."/>
        </authorList>
    </citation>
    <scope>NUCLEOTIDE SEQUENCE</scope>
</reference>
<dbReference type="InterPro" id="IPR050934">
    <property type="entry name" value="ITIH"/>
</dbReference>
<gene>
    <name evidence="3" type="ORF">OCTVUL_1B031153</name>
</gene>
<dbReference type="PANTHER" id="PTHR10338:SF108">
    <property type="entry name" value="INTER-ALPHA-TRYPSIN INHIBITOR HEAVY CHAIN H4-LIKE PROTEIN"/>
    <property type="match status" value="1"/>
</dbReference>
<dbReference type="Proteomes" id="UP001162480">
    <property type="component" value="Chromosome 15"/>
</dbReference>
<evidence type="ECO:0000256" key="1">
    <source>
        <dbReference type="SAM" id="MobiDB-lite"/>
    </source>
</evidence>
<organism evidence="3 4">
    <name type="scientific">Octopus vulgaris</name>
    <name type="common">Common octopus</name>
    <dbReference type="NCBI Taxonomy" id="6645"/>
    <lineage>
        <taxon>Eukaryota</taxon>
        <taxon>Metazoa</taxon>
        <taxon>Spiralia</taxon>
        <taxon>Lophotrochozoa</taxon>
        <taxon>Mollusca</taxon>
        <taxon>Cephalopoda</taxon>
        <taxon>Coleoidea</taxon>
        <taxon>Octopodiformes</taxon>
        <taxon>Octopoda</taxon>
        <taxon>Incirrata</taxon>
        <taxon>Octopodidae</taxon>
        <taxon>Octopus</taxon>
    </lineage>
</organism>
<name>A0AA36FDY7_OCTVU</name>